<evidence type="ECO:0000313" key="1">
    <source>
        <dbReference type="EMBL" id="GMN42196.1"/>
    </source>
</evidence>
<reference evidence="1" key="1">
    <citation type="submission" date="2023-07" db="EMBL/GenBank/DDBJ databases">
        <title>draft genome sequence of fig (Ficus carica).</title>
        <authorList>
            <person name="Takahashi T."/>
            <person name="Nishimura K."/>
        </authorList>
    </citation>
    <scope>NUCLEOTIDE SEQUENCE</scope>
</reference>
<comment type="caution">
    <text evidence="1">The sequence shown here is derived from an EMBL/GenBank/DDBJ whole genome shotgun (WGS) entry which is preliminary data.</text>
</comment>
<dbReference type="AlphaFoldDB" id="A0AA88AE21"/>
<organism evidence="1 2">
    <name type="scientific">Ficus carica</name>
    <name type="common">Common fig</name>
    <dbReference type="NCBI Taxonomy" id="3494"/>
    <lineage>
        <taxon>Eukaryota</taxon>
        <taxon>Viridiplantae</taxon>
        <taxon>Streptophyta</taxon>
        <taxon>Embryophyta</taxon>
        <taxon>Tracheophyta</taxon>
        <taxon>Spermatophyta</taxon>
        <taxon>Magnoliopsida</taxon>
        <taxon>eudicotyledons</taxon>
        <taxon>Gunneridae</taxon>
        <taxon>Pentapetalae</taxon>
        <taxon>rosids</taxon>
        <taxon>fabids</taxon>
        <taxon>Rosales</taxon>
        <taxon>Moraceae</taxon>
        <taxon>Ficeae</taxon>
        <taxon>Ficus</taxon>
    </lineage>
</organism>
<proteinExistence type="predicted"/>
<evidence type="ECO:0000313" key="2">
    <source>
        <dbReference type="Proteomes" id="UP001187192"/>
    </source>
</evidence>
<dbReference type="EMBL" id="BTGU01000014">
    <property type="protein sequence ID" value="GMN42196.1"/>
    <property type="molecule type" value="Genomic_DNA"/>
</dbReference>
<sequence>MHPPISDSCEKTIRTSILPRLPSSPVFGRRRGGHVVVVRHRRGERGSPSVGRRSCGGCSPSPRGAWVAVGDRC</sequence>
<protein>
    <submittedName>
        <fullName evidence="1">Uncharacterized protein</fullName>
    </submittedName>
</protein>
<keyword evidence="2" id="KW-1185">Reference proteome</keyword>
<dbReference type="Proteomes" id="UP001187192">
    <property type="component" value="Unassembled WGS sequence"/>
</dbReference>
<gene>
    <name evidence="1" type="ORF">TIFTF001_011415</name>
</gene>
<accession>A0AA88AE21</accession>
<name>A0AA88AE21_FICCA</name>